<evidence type="ECO:0000313" key="3">
    <source>
        <dbReference type="Proteomes" id="UP001652338"/>
    </source>
</evidence>
<dbReference type="RefSeq" id="WP_262653676.1">
    <property type="nucleotide sequence ID" value="NZ_JAOQKE010000002.1"/>
</dbReference>
<sequence length="98" mass="11273">MTNWKKKRFERYVFEFLIAIELIMSFTFLGYIHVPPISIATAYIPIVIIGCIFGPWQADIAGLIFGLGSLYKASACYVKPADMVFHRFKAAIRWEVFC</sequence>
<proteinExistence type="predicted"/>
<comment type="caution">
    <text evidence="2">The sequence shown here is derived from an EMBL/GenBank/DDBJ whole genome shotgun (WGS) entry which is preliminary data.</text>
</comment>
<accession>A0ABT2SIR7</accession>
<name>A0ABT2SIR7_9FIRM</name>
<organism evidence="2 3">
    <name type="scientific">Muricoprocola aceti</name>
    <dbReference type="NCBI Taxonomy" id="2981772"/>
    <lineage>
        <taxon>Bacteria</taxon>
        <taxon>Bacillati</taxon>
        <taxon>Bacillota</taxon>
        <taxon>Clostridia</taxon>
        <taxon>Lachnospirales</taxon>
        <taxon>Lachnospiraceae</taxon>
        <taxon>Muricoprocola</taxon>
    </lineage>
</organism>
<evidence type="ECO:0000313" key="2">
    <source>
        <dbReference type="EMBL" id="MCU6724373.1"/>
    </source>
</evidence>
<dbReference type="EMBL" id="JAOQKE010000002">
    <property type="protein sequence ID" value="MCU6724373.1"/>
    <property type="molecule type" value="Genomic_DNA"/>
</dbReference>
<reference evidence="2 3" key="1">
    <citation type="journal article" date="2021" name="ISME Commun">
        <title>Automated analysis of genomic sequences facilitates high-throughput and comprehensive description of bacteria.</title>
        <authorList>
            <person name="Hitch T.C.A."/>
        </authorList>
    </citation>
    <scope>NUCLEOTIDE SEQUENCE [LARGE SCALE GENOMIC DNA]</scope>
    <source>
        <strain evidence="2 3">Sanger_29</strain>
    </source>
</reference>
<feature type="transmembrane region" description="Helical" evidence="1">
    <location>
        <begin position="12"/>
        <end position="31"/>
    </location>
</feature>
<evidence type="ECO:0000256" key="1">
    <source>
        <dbReference type="SAM" id="Phobius"/>
    </source>
</evidence>
<gene>
    <name evidence="2" type="ORF">OCV47_03200</name>
</gene>
<keyword evidence="1" id="KW-0472">Membrane</keyword>
<dbReference type="InterPro" id="IPR012651">
    <property type="entry name" value="Thia_Transptr_ThiT"/>
</dbReference>
<protein>
    <submittedName>
        <fullName evidence="2">ECF transporter S component</fullName>
    </submittedName>
</protein>
<dbReference type="Proteomes" id="UP001652338">
    <property type="component" value="Unassembled WGS sequence"/>
</dbReference>
<feature type="transmembrane region" description="Helical" evidence="1">
    <location>
        <begin position="37"/>
        <end position="56"/>
    </location>
</feature>
<dbReference type="Pfam" id="PF09515">
    <property type="entry name" value="Thia_YuaJ"/>
    <property type="match status" value="1"/>
</dbReference>
<keyword evidence="3" id="KW-1185">Reference proteome</keyword>
<dbReference type="Gene3D" id="1.10.1760.20">
    <property type="match status" value="1"/>
</dbReference>
<keyword evidence="1" id="KW-1133">Transmembrane helix</keyword>
<keyword evidence="1" id="KW-0812">Transmembrane</keyword>